<keyword evidence="3" id="KW-1185">Reference proteome</keyword>
<protein>
    <submittedName>
        <fullName evidence="2">Uncharacterized protein</fullName>
    </submittedName>
</protein>
<organism evidence="2 3">
    <name type="scientific">Elysia crispata</name>
    <name type="common">lettuce slug</name>
    <dbReference type="NCBI Taxonomy" id="231223"/>
    <lineage>
        <taxon>Eukaryota</taxon>
        <taxon>Metazoa</taxon>
        <taxon>Spiralia</taxon>
        <taxon>Lophotrochozoa</taxon>
        <taxon>Mollusca</taxon>
        <taxon>Gastropoda</taxon>
        <taxon>Heterobranchia</taxon>
        <taxon>Euthyneura</taxon>
        <taxon>Panpulmonata</taxon>
        <taxon>Sacoglossa</taxon>
        <taxon>Placobranchoidea</taxon>
        <taxon>Plakobranchidae</taxon>
        <taxon>Elysia</taxon>
    </lineage>
</organism>
<name>A0AAE0YHM7_9GAST</name>
<feature type="region of interest" description="Disordered" evidence="1">
    <location>
        <begin position="1"/>
        <end position="28"/>
    </location>
</feature>
<feature type="compositionally biased region" description="Acidic residues" evidence="1">
    <location>
        <begin position="91"/>
        <end position="122"/>
    </location>
</feature>
<evidence type="ECO:0000313" key="2">
    <source>
        <dbReference type="EMBL" id="KAK3744332.1"/>
    </source>
</evidence>
<evidence type="ECO:0000313" key="3">
    <source>
        <dbReference type="Proteomes" id="UP001283361"/>
    </source>
</evidence>
<dbReference type="AlphaFoldDB" id="A0AAE0YHM7"/>
<dbReference type="Proteomes" id="UP001283361">
    <property type="component" value="Unassembled WGS sequence"/>
</dbReference>
<comment type="caution">
    <text evidence="2">The sequence shown here is derived from an EMBL/GenBank/DDBJ whole genome shotgun (WGS) entry which is preliminary data.</text>
</comment>
<dbReference type="EMBL" id="JAWDGP010006267">
    <property type="protein sequence ID" value="KAK3744332.1"/>
    <property type="molecule type" value="Genomic_DNA"/>
</dbReference>
<reference evidence="2" key="1">
    <citation type="journal article" date="2023" name="G3 (Bethesda)">
        <title>A reference genome for the long-term kleptoplast-retaining sea slug Elysia crispata morphotype clarki.</title>
        <authorList>
            <person name="Eastman K.E."/>
            <person name="Pendleton A.L."/>
            <person name="Shaikh M.A."/>
            <person name="Suttiyut T."/>
            <person name="Ogas R."/>
            <person name="Tomko P."/>
            <person name="Gavelis G."/>
            <person name="Widhalm J.R."/>
            <person name="Wisecaver J.H."/>
        </authorList>
    </citation>
    <scope>NUCLEOTIDE SEQUENCE</scope>
    <source>
        <strain evidence="2">ECLA1</strain>
    </source>
</reference>
<proteinExistence type="predicted"/>
<gene>
    <name evidence="2" type="ORF">RRG08_030415</name>
</gene>
<accession>A0AAE0YHM7</accession>
<sequence>MLHKLRKSDFGKKRPRTVKRNDGRAQKPEQQCCKLQLVNIHHVLCFASHVVVSRYPVQQLANHKLGGDDGDVMIIMMMTMVMVKDGHDDGDNYDDGDYDGEDGDDDVEDDDDDDDDGVEDDDVEDVCRACGAQQSGLADKTFCYR</sequence>
<evidence type="ECO:0000256" key="1">
    <source>
        <dbReference type="SAM" id="MobiDB-lite"/>
    </source>
</evidence>
<feature type="region of interest" description="Disordered" evidence="1">
    <location>
        <begin position="86"/>
        <end position="122"/>
    </location>
</feature>